<protein>
    <recommendedName>
        <fullName evidence="1">Fungal-type protein kinase domain-containing protein</fullName>
    </recommendedName>
</protein>
<gene>
    <name evidence="2" type="ORF">F5891DRAFT_1175662</name>
</gene>
<evidence type="ECO:0000259" key="1">
    <source>
        <dbReference type="Pfam" id="PF17667"/>
    </source>
</evidence>
<dbReference type="InterPro" id="IPR040976">
    <property type="entry name" value="Pkinase_fungal"/>
</dbReference>
<dbReference type="Proteomes" id="UP001195769">
    <property type="component" value="Unassembled WGS sequence"/>
</dbReference>
<comment type="caution">
    <text evidence="2">The sequence shown here is derived from an EMBL/GenBank/DDBJ whole genome shotgun (WGS) entry which is preliminary data.</text>
</comment>
<accession>A0AAD4DWE9</accession>
<organism evidence="2 3">
    <name type="scientific">Suillus fuscotomentosus</name>
    <dbReference type="NCBI Taxonomy" id="1912939"/>
    <lineage>
        <taxon>Eukaryota</taxon>
        <taxon>Fungi</taxon>
        <taxon>Dikarya</taxon>
        <taxon>Basidiomycota</taxon>
        <taxon>Agaricomycotina</taxon>
        <taxon>Agaricomycetes</taxon>
        <taxon>Agaricomycetidae</taxon>
        <taxon>Boletales</taxon>
        <taxon>Suillineae</taxon>
        <taxon>Suillaceae</taxon>
        <taxon>Suillus</taxon>
    </lineage>
</organism>
<name>A0AAD4DWE9_9AGAM</name>
<evidence type="ECO:0000313" key="3">
    <source>
        <dbReference type="Proteomes" id="UP001195769"/>
    </source>
</evidence>
<dbReference type="PANTHER" id="PTHR38248">
    <property type="entry name" value="FUNK1 6"/>
    <property type="match status" value="1"/>
</dbReference>
<dbReference type="AlphaFoldDB" id="A0AAD4DWE9"/>
<keyword evidence="3" id="KW-1185">Reference proteome</keyword>
<dbReference type="SUPFAM" id="SSF56112">
    <property type="entry name" value="Protein kinase-like (PK-like)"/>
    <property type="match status" value="1"/>
</dbReference>
<dbReference type="Pfam" id="PF17667">
    <property type="entry name" value="Pkinase_fungal"/>
    <property type="match status" value="1"/>
</dbReference>
<proteinExistence type="predicted"/>
<dbReference type="PANTHER" id="PTHR38248:SF2">
    <property type="entry name" value="FUNK1 11"/>
    <property type="match status" value="1"/>
</dbReference>
<dbReference type="GeneID" id="64660026"/>
<evidence type="ECO:0000313" key="2">
    <source>
        <dbReference type="EMBL" id="KAG1895330.1"/>
    </source>
</evidence>
<dbReference type="RefSeq" id="XP_041220906.1">
    <property type="nucleotide sequence ID" value="XM_041365728.1"/>
</dbReference>
<feature type="domain" description="Fungal-type protein kinase" evidence="1">
    <location>
        <begin position="118"/>
        <end position="205"/>
    </location>
</feature>
<dbReference type="EMBL" id="JABBWK010000067">
    <property type="protein sequence ID" value="KAG1895330.1"/>
    <property type="molecule type" value="Genomic_DNA"/>
</dbReference>
<reference evidence="2" key="1">
    <citation type="journal article" date="2020" name="New Phytol.">
        <title>Comparative genomics reveals dynamic genome evolution in host specialist ectomycorrhizal fungi.</title>
        <authorList>
            <person name="Lofgren L.A."/>
            <person name="Nguyen N.H."/>
            <person name="Vilgalys R."/>
            <person name="Ruytinx J."/>
            <person name="Liao H.L."/>
            <person name="Branco S."/>
            <person name="Kuo A."/>
            <person name="LaButti K."/>
            <person name="Lipzen A."/>
            <person name="Andreopoulos W."/>
            <person name="Pangilinan J."/>
            <person name="Riley R."/>
            <person name="Hundley H."/>
            <person name="Na H."/>
            <person name="Barry K."/>
            <person name="Grigoriev I.V."/>
            <person name="Stajich J.E."/>
            <person name="Kennedy P.G."/>
        </authorList>
    </citation>
    <scope>NUCLEOTIDE SEQUENCE</scope>
    <source>
        <strain evidence="2">FC203</strain>
    </source>
</reference>
<sequence length="320" mass="36517">MWFLSPAKRSRRNTVTFRMGWSRFFLGEANRTSEPDILYKVKEIAEAHDTVKDHVPQLLWHHKFMNPTSAVQEALGVPEPTTGGCVLYILVSRKLLPITKLQGKELFDVWRHMQATLLFGRKGSHHRDVSPGNLMWYWKDSKRIGILNDYDLSSLADDPGPRGNERTGTVPFMALDLLTKEGQLGEVKHLYRHDLESFMWCFAWISLHYENGVLLPRRLRPLDEWATLSAVACGKKKLFFLNNMTASAPSESDIDGVTWDFLVDSFLVLKRDADELYYLRLKRSSSSGEGQQPNAQDPDLDAVLSKFTGSEGWAKLSTLE</sequence>
<dbReference type="InterPro" id="IPR011009">
    <property type="entry name" value="Kinase-like_dom_sf"/>
</dbReference>